<dbReference type="CDD" id="cd02513">
    <property type="entry name" value="CMP-NeuAc_Synthase"/>
    <property type="match status" value="1"/>
</dbReference>
<dbReference type="Proteomes" id="UP001164748">
    <property type="component" value="Chromosome"/>
</dbReference>
<evidence type="ECO:0000313" key="1">
    <source>
        <dbReference type="EMBL" id="WBA07871.1"/>
    </source>
</evidence>
<dbReference type="PANTHER" id="PTHR21485">
    <property type="entry name" value="HAD SUPERFAMILY MEMBERS CMAS AND KDSC"/>
    <property type="match status" value="1"/>
</dbReference>
<dbReference type="RefSeq" id="WP_269578456.1">
    <property type="nucleotide sequence ID" value="NZ_CP114588.1"/>
</dbReference>
<reference evidence="1" key="1">
    <citation type="submission" date="2022-09" db="EMBL/GenBank/DDBJ databases">
        <authorList>
            <person name="Li Z.-J."/>
        </authorList>
    </citation>
    <scope>NUCLEOTIDE SEQUENCE</scope>
    <source>
        <strain evidence="1">TGB11</strain>
    </source>
</reference>
<keyword evidence="1" id="KW-0548">Nucleotidyltransferase</keyword>
<dbReference type="AlphaFoldDB" id="A0AA47KJ68"/>
<keyword evidence="1" id="KW-0808">Transferase</keyword>
<dbReference type="InterPro" id="IPR003329">
    <property type="entry name" value="Cytidylyl_trans"/>
</dbReference>
<dbReference type="EMBL" id="CP114588">
    <property type="protein sequence ID" value="WBA07871.1"/>
    <property type="molecule type" value="Genomic_DNA"/>
</dbReference>
<proteinExistence type="predicted"/>
<dbReference type="Gene3D" id="3.90.550.10">
    <property type="entry name" value="Spore Coat Polysaccharide Biosynthesis Protein SpsA, Chain A"/>
    <property type="match status" value="1"/>
</dbReference>
<evidence type="ECO:0000313" key="2">
    <source>
        <dbReference type="Proteomes" id="UP001164748"/>
    </source>
</evidence>
<name>A0AA47KJ68_9GAMM</name>
<dbReference type="Pfam" id="PF02348">
    <property type="entry name" value="CTP_transf_3"/>
    <property type="match status" value="1"/>
</dbReference>
<accession>A0AA47KJ68</accession>
<gene>
    <name evidence="1" type="ORF">N8M53_08450</name>
</gene>
<protein>
    <submittedName>
        <fullName evidence="1">Acylneuraminate cytidylyltransferase family protein</fullName>
    </submittedName>
</protein>
<dbReference type="PANTHER" id="PTHR21485:SF6">
    <property type="entry name" value="N-ACYLNEURAMINATE CYTIDYLYLTRANSFERASE-RELATED"/>
    <property type="match status" value="1"/>
</dbReference>
<sequence>MPNKAAALIPARGGSKGLARKNVLPVNGKPLIAWTIEAALSSWYIDQVFVSTEDEEIARVSEAFGAQVISRPTELASDEASSIDVIAHAITWLEQHAIDCDVMTLLQPTSPLRTAQCIDNAFTLYRDKDADFVISVFEPRHTPVKAYIAQYDGSISGLFSDDAPYQRRQDLPRAFQPNGAIYIFSVAGFKRNNHFPRSNTFPYVMSEYLSADIDTQQDLDVVEKRMEELRNDSPCV</sequence>
<dbReference type="SUPFAM" id="SSF53448">
    <property type="entry name" value="Nucleotide-diphospho-sugar transferases"/>
    <property type="match status" value="1"/>
</dbReference>
<dbReference type="GO" id="GO:0008781">
    <property type="term" value="F:N-acylneuraminate cytidylyltransferase activity"/>
    <property type="evidence" value="ECO:0007669"/>
    <property type="project" value="TreeGrafter"/>
</dbReference>
<dbReference type="InterPro" id="IPR029044">
    <property type="entry name" value="Nucleotide-diphossugar_trans"/>
</dbReference>
<dbReference type="InterPro" id="IPR050793">
    <property type="entry name" value="CMP-NeuNAc_synthase"/>
</dbReference>
<organism evidence="1 2">
    <name type="scientific">Salinivibrio kushneri</name>
    <dbReference type="NCBI Taxonomy" id="1908198"/>
    <lineage>
        <taxon>Bacteria</taxon>
        <taxon>Pseudomonadati</taxon>
        <taxon>Pseudomonadota</taxon>
        <taxon>Gammaproteobacteria</taxon>
        <taxon>Vibrionales</taxon>
        <taxon>Vibrionaceae</taxon>
        <taxon>Salinivibrio</taxon>
    </lineage>
</organism>